<organism evidence="3 4">
    <name type="scientific">Daphnia galeata</name>
    <dbReference type="NCBI Taxonomy" id="27404"/>
    <lineage>
        <taxon>Eukaryota</taxon>
        <taxon>Metazoa</taxon>
        <taxon>Ecdysozoa</taxon>
        <taxon>Arthropoda</taxon>
        <taxon>Crustacea</taxon>
        <taxon>Branchiopoda</taxon>
        <taxon>Diplostraca</taxon>
        <taxon>Cladocera</taxon>
        <taxon>Anomopoda</taxon>
        <taxon>Daphniidae</taxon>
        <taxon>Daphnia</taxon>
    </lineage>
</organism>
<dbReference type="OrthoDB" id="6401252at2759"/>
<dbReference type="AlphaFoldDB" id="A0A8J2RRH9"/>
<name>A0A8J2RRH9_9CRUS</name>
<evidence type="ECO:0000313" key="3">
    <source>
        <dbReference type="EMBL" id="CAH0107517.1"/>
    </source>
</evidence>
<sequence>MHCDSSTPKLMSKFLLICSIFNVMALPICVCGLAIISKLALIPICEPPYKSLEIGFLCPTIVFILTGILGVSASYRPTRSLIISALVFSSLSIGLAFSSAIMYGCEYSIRNDKIFTAIQNCRIEIYNLWRLNPLICSDLQDITFEHAPNMTCPFKLECDEKIKILKIGANVLLFKGIAILVSMVNNIIVTVLWSKNICKCNCDSIDSSIAAVHPPGNLQQQTPNWAIPLTGKQQQQFQSYSTAVADSQQQTIKQQEQQSASALSTTMKSDEPMNLTSDLTHLAPPPPYSTVAELQPQMK</sequence>
<feature type="region of interest" description="Disordered" evidence="1">
    <location>
        <begin position="255"/>
        <end position="299"/>
    </location>
</feature>
<keyword evidence="2" id="KW-0812">Transmembrane</keyword>
<keyword evidence="2" id="KW-1133">Transmembrane helix</keyword>
<accession>A0A8J2RRH9</accession>
<keyword evidence="4" id="KW-1185">Reference proteome</keyword>
<dbReference type="EMBL" id="CAKKLH010000277">
    <property type="protein sequence ID" value="CAH0107517.1"/>
    <property type="molecule type" value="Genomic_DNA"/>
</dbReference>
<dbReference type="Proteomes" id="UP000789390">
    <property type="component" value="Unassembled WGS sequence"/>
</dbReference>
<comment type="caution">
    <text evidence="3">The sequence shown here is derived from an EMBL/GenBank/DDBJ whole genome shotgun (WGS) entry which is preliminary data.</text>
</comment>
<evidence type="ECO:0000256" key="1">
    <source>
        <dbReference type="SAM" id="MobiDB-lite"/>
    </source>
</evidence>
<feature type="transmembrane region" description="Helical" evidence="2">
    <location>
        <begin position="54"/>
        <end position="75"/>
    </location>
</feature>
<feature type="transmembrane region" description="Helical" evidence="2">
    <location>
        <begin position="171"/>
        <end position="193"/>
    </location>
</feature>
<keyword evidence="2" id="KW-0472">Membrane</keyword>
<gene>
    <name evidence="3" type="ORF">DGAL_LOCUS10820</name>
</gene>
<proteinExistence type="predicted"/>
<evidence type="ECO:0000256" key="2">
    <source>
        <dbReference type="SAM" id="Phobius"/>
    </source>
</evidence>
<protein>
    <submittedName>
        <fullName evidence="3">Uncharacterized protein</fullName>
    </submittedName>
</protein>
<reference evidence="3" key="1">
    <citation type="submission" date="2021-11" db="EMBL/GenBank/DDBJ databases">
        <authorList>
            <person name="Schell T."/>
        </authorList>
    </citation>
    <scope>NUCLEOTIDE SEQUENCE</scope>
    <source>
        <strain evidence="3">M5</strain>
    </source>
</reference>
<feature type="transmembrane region" description="Helical" evidence="2">
    <location>
        <begin position="14"/>
        <end position="42"/>
    </location>
</feature>
<evidence type="ECO:0000313" key="4">
    <source>
        <dbReference type="Proteomes" id="UP000789390"/>
    </source>
</evidence>
<feature type="transmembrane region" description="Helical" evidence="2">
    <location>
        <begin position="81"/>
        <end position="103"/>
    </location>
</feature>